<feature type="transmembrane region" description="Helical" evidence="1">
    <location>
        <begin position="67"/>
        <end position="89"/>
    </location>
</feature>
<feature type="transmembrane region" description="Helical" evidence="1">
    <location>
        <begin position="101"/>
        <end position="119"/>
    </location>
</feature>
<evidence type="ECO:0000313" key="2">
    <source>
        <dbReference type="EMBL" id="ADJ23442.1"/>
    </source>
</evidence>
<dbReference type="STRING" id="582899.Hden_1635"/>
<keyword evidence="3" id="KW-1185">Reference proteome</keyword>
<sequence length="121" mass="12400">MQQILWAEIFVKAIAGALLFLAPLTTLALLGFERPSTGFWPRLVGAMTLGIAAGVWIGLQFPAARGAIGPGGLIAINFATAAALIVPLIMGTAAPSRRGKLVAAAVAISLLALAFLEIAHV</sequence>
<dbReference type="Proteomes" id="UP000002033">
    <property type="component" value="Chromosome"/>
</dbReference>
<proteinExistence type="predicted"/>
<keyword evidence="1" id="KW-1133">Transmembrane helix</keyword>
<feature type="transmembrane region" description="Helical" evidence="1">
    <location>
        <begin position="39"/>
        <end position="61"/>
    </location>
</feature>
<dbReference type="HOGENOM" id="CLU_2069637_0_0_5"/>
<keyword evidence="1" id="KW-0812">Transmembrane</keyword>
<dbReference type="EMBL" id="CP002083">
    <property type="protein sequence ID" value="ADJ23442.1"/>
    <property type="molecule type" value="Genomic_DNA"/>
</dbReference>
<dbReference type="AlphaFoldDB" id="D8JYJ0"/>
<reference evidence="3" key="1">
    <citation type="journal article" date="2011" name="J. Bacteriol.">
        <title>Genome sequences of eight morphologically diverse alphaproteobacteria.</title>
        <authorList>
            <consortium name="US DOE Joint Genome Institute"/>
            <person name="Brown P.J."/>
            <person name="Kysela D.T."/>
            <person name="Buechlein A."/>
            <person name="Hemmerich C."/>
            <person name="Brun Y.V."/>
        </authorList>
    </citation>
    <scope>NUCLEOTIDE SEQUENCE [LARGE SCALE GENOMIC DNA]</scope>
    <source>
        <strain evidence="3">ATCC 51888 / DSM 1869 / NCIB 11706 / TK 0415</strain>
    </source>
</reference>
<evidence type="ECO:0000256" key="1">
    <source>
        <dbReference type="SAM" id="Phobius"/>
    </source>
</evidence>
<keyword evidence="1" id="KW-0472">Membrane</keyword>
<protein>
    <submittedName>
        <fullName evidence="2">Inner-membrane translocator</fullName>
    </submittedName>
</protein>
<name>D8JYJ0_HYPDA</name>
<dbReference type="KEGG" id="hdn:Hden_1635"/>
<dbReference type="RefSeq" id="WP_013215601.1">
    <property type="nucleotide sequence ID" value="NC_014313.1"/>
</dbReference>
<feature type="transmembrane region" description="Helical" evidence="1">
    <location>
        <begin position="6"/>
        <end position="32"/>
    </location>
</feature>
<accession>D8JYJ0</accession>
<organism evidence="2 3">
    <name type="scientific">Hyphomicrobium denitrificans (strain ATCC 51888 / DSM 1869 / NCIMB 11706 / TK 0415)</name>
    <dbReference type="NCBI Taxonomy" id="582899"/>
    <lineage>
        <taxon>Bacteria</taxon>
        <taxon>Pseudomonadati</taxon>
        <taxon>Pseudomonadota</taxon>
        <taxon>Alphaproteobacteria</taxon>
        <taxon>Hyphomicrobiales</taxon>
        <taxon>Hyphomicrobiaceae</taxon>
        <taxon>Hyphomicrobium</taxon>
    </lineage>
</organism>
<evidence type="ECO:0000313" key="3">
    <source>
        <dbReference type="Proteomes" id="UP000002033"/>
    </source>
</evidence>
<gene>
    <name evidence="2" type="ordered locus">Hden_1635</name>
</gene>